<protein>
    <submittedName>
        <fullName evidence="1">Uncharacterized protein</fullName>
    </submittedName>
</protein>
<dbReference type="EMBL" id="LAZR01017038">
    <property type="protein sequence ID" value="KKM02045.1"/>
    <property type="molecule type" value="Genomic_DNA"/>
</dbReference>
<name>A0A0F9GT92_9ZZZZ</name>
<dbReference type="SUPFAM" id="SSF57783">
    <property type="entry name" value="Zinc beta-ribbon"/>
    <property type="match status" value="1"/>
</dbReference>
<dbReference type="AlphaFoldDB" id="A0A0F9GT92"/>
<reference evidence="1" key="1">
    <citation type="journal article" date="2015" name="Nature">
        <title>Complex archaea that bridge the gap between prokaryotes and eukaryotes.</title>
        <authorList>
            <person name="Spang A."/>
            <person name="Saw J.H."/>
            <person name="Jorgensen S.L."/>
            <person name="Zaremba-Niedzwiedzka K."/>
            <person name="Martijn J."/>
            <person name="Lind A.E."/>
            <person name="van Eijk R."/>
            <person name="Schleper C."/>
            <person name="Guy L."/>
            <person name="Ettema T.J."/>
        </authorList>
    </citation>
    <scope>NUCLEOTIDE SEQUENCE</scope>
</reference>
<comment type="caution">
    <text evidence="1">The sequence shown here is derived from an EMBL/GenBank/DDBJ whole genome shotgun (WGS) entry which is preliminary data.</text>
</comment>
<accession>A0A0F9GT92</accession>
<evidence type="ECO:0000313" key="1">
    <source>
        <dbReference type="EMBL" id="KKM02045.1"/>
    </source>
</evidence>
<sequence>MSQSQDSYNLYNTYSTIYSSIGNEGIKMQYINPSTIECPNCGGKLRPSKLNNGKYICYSCNSIIDETEVEYR</sequence>
<proteinExistence type="predicted"/>
<organism evidence="1">
    <name type="scientific">marine sediment metagenome</name>
    <dbReference type="NCBI Taxonomy" id="412755"/>
    <lineage>
        <taxon>unclassified sequences</taxon>
        <taxon>metagenomes</taxon>
        <taxon>ecological metagenomes</taxon>
    </lineage>
</organism>
<gene>
    <name evidence="1" type="ORF">LCGC14_1788400</name>
</gene>